<evidence type="ECO:0000256" key="3">
    <source>
        <dbReference type="ARBA" id="ARBA00022604"/>
    </source>
</evidence>
<evidence type="ECO:0000313" key="18">
    <source>
        <dbReference type="Proteomes" id="UP000193411"/>
    </source>
</evidence>
<keyword evidence="5 13" id="KW-0863">Zinc-finger</keyword>
<gene>
    <name evidence="17" type="ORF">BCR44DRAFT_89596</name>
</gene>
<comment type="subunit">
    <text evidence="14">Component of an histone acetyltransferase complex. Interacts with H3K4me3 and to a lesser extent with H3K4me2.</text>
</comment>
<dbReference type="PANTHER" id="PTHR10333:SF103">
    <property type="entry name" value="INHIBITOR OF GROWTH PROTEIN 3"/>
    <property type="match status" value="1"/>
</dbReference>
<dbReference type="CDD" id="cd15587">
    <property type="entry name" value="PHD_Yng1p_like"/>
    <property type="match status" value="1"/>
</dbReference>
<feature type="region of interest" description="Disordered" evidence="15">
    <location>
        <begin position="1"/>
        <end position="67"/>
    </location>
</feature>
<feature type="binding site" evidence="12">
    <location>
        <position position="384"/>
    </location>
    <ligand>
        <name>Zn(2+)</name>
        <dbReference type="ChEBI" id="CHEBI:29105"/>
        <label>1</label>
    </ligand>
</feature>
<dbReference type="Gene3D" id="6.10.140.1740">
    <property type="match status" value="1"/>
</dbReference>
<comment type="similarity">
    <text evidence="2 14">Belongs to the ING family.</text>
</comment>
<dbReference type="InterPro" id="IPR013083">
    <property type="entry name" value="Znf_RING/FYVE/PHD"/>
</dbReference>
<keyword evidence="7 14" id="KW-0156">Chromatin regulator</keyword>
<evidence type="ECO:0000256" key="15">
    <source>
        <dbReference type="SAM" id="MobiDB-lite"/>
    </source>
</evidence>
<feature type="binding site" evidence="12">
    <location>
        <position position="373"/>
    </location>
    <ligand>
        <name>Zn(2+)</name>
        <dbReference type="ChEBI" id="CHEBI:29105"/>
        <label>2</label>
    </ligand>
</feature>
<dbReference type="PANTHER" id="PTHR10333">
    <property type="entry name" value="INHIBITOR OF GROWTH PROTEIN"/>
    <property type="match status" value="1"/>
</dbReference>
<dbReference type="InterPro" id="IPR024610">
    <property type="entry name" value="ING_N_histone-binding"/>
</dbReference>
<evidence type="ECO:0000256" key="11">
    <source>
        <dbReference type="PIRSR" id="PIRSR628651-50"/>
    </source>
</evidence>
<dbReference type="SMART" id="SM01408">
    <property type="entry name" value="ING"/>
    <property type="match status" value="1"/>
</dbReference>
<evidence type="ECO:0000256" key="4">
    <source>
        <dbReference type="ARBA" id="ARBA00022723"/>
    </source>
</evidence>
<feature type="site" description="Histone H3K4me3 binding" evidence="11">
    <location>
        <position position="374"/>
    </location>
</feature>
<feature type="compositionally biased region" description="Basic and acidic residues" evidence="15">
    <location>
        <begin position="286"/>
        <end position="295"/>
    </location>
</feature>
<evidence type="ECO:0000313" key="17">
    <source>
        <dbReference type="EMBL" id="ORZ35349.1"/>
    </source>
</evidence>
<keyword evidence="10 14" id="KW-0539">Nucleus</keyword>
<dbReference type="SUPFAM" id="SSF57903">
    <property type="entry name" value="FYVE/PHD zinc finger"/>
    <property type="match status" value="1"/>
</dbReference>
<organism evidence="17 18">
    <name type="scientific">Catenaria anguillulae PL171</name>
    <dbReference type="NCBI Taxonomy" id="765915"/>
    <lineage>
        <taxon>Eukaryota</taxon>
        <taxon>Fungi</taxon>
        <taxon>Fungi incertae sedis</taxon>
        <taxon>Blastocladiomycota</taxon>
        <taxon>Blastocladiomycetes</taxon>
        <taxon>Blastocladiales</taxon>
        <taxon>Catenariaceae</taxon>
        <taxon>Catenaria</taxon>
    </lineage>
</organism>
<sequence length="413" mass="43550">MKLYQDSMGGKETFGNSSTMAPPSSSAPSSSKSTSTRSASASAKSPKDQTRDGSRPVGSDPADPVLPDFSSLVPHHLDVLEGLPTNLRYLYSKITDLQQELDSQLDHLHASTTAIHASIRDRIVSTNYRAGVKVDMHMAANQAFSHLAGTTIQQCQRTAQRKVDLATYAYELVDRCVLKLDEELKAAGLPIQDAYPVILAAVSSSSGGSGASASSAAPAAASGAVTALAQVQPPVSPRKAAHSAATSGTDAHASTGGRSSRKRSRASTPLSEHPTVQPSYSVSPPEKPKTADKKQKSTAAANSSSISARKASAPKTAKRKSSARDTPTDDGADEDADASSSDAAAEHFSTPVDPNEPLYCTCQSVAHGEMVACDDSDCPYEWFHYACVGLTKAPKGQWYCSECALKKKRQKRH</sequence>
<evidence type="ECO:0000259" key="16">
    <source>
        <dbReference type="PROSITE" id="PS50016"/>
    </source>
</evidence>
<dbReference type="OrthoDB" id="5411773at2759"/>
<dbReference type="GO" id="GO:0008270">
    <property type="term" value="F:zinc ion binding"/>
    <property type="evidence" value="ECO:0007669"/>
    <property type="project" value="UniProtKB-KW"/>
</dbReference>
<keyword evidence="6 12" id="KW-0862">Zinc</keyword>
<dbReference type="InterPro" id="IPR028651">
    <property type="entry name" value="ING_fam"/>
</dbReference>
<evidence type="ECO:0000256" key="6">
    <source>
        <dbReference type="ARBA" id="ARBA00022833"/>
    </source>
</evidence>
<evidence type="ECO:0000256" key="10">
    <source>
        <dbReference type="ARBA" id="ARBA00023242"/>
    </source>
</evidence>
<feature type="binding site" evidence="12">
    <location>
        <position position="387"/>
    </location>
    <ligand>
        <name>Zn(2+)</name>
        <dbReference type="ChEBI" id="CHEBI:29105"/>
        <label>1</label>
    </ligand>
</feature>
<feature type="compositionally biased region" description="Basic and acidic residues" evidence="15">
    <location>
        <begin position="45"/>
        <end position="54"/>
    </location>
</feature>
<dbReference type="GO" id="GO:0005634">
    <property type="term" value="C:nucleus"/>
    <property type="evidence" value="ECO:0007669"/>
    <property type="project" value="UniProtKB-SubCell"/>
</dbReference>
<feature type="compositionally biased region" description="Acidic residues" evidence="15">
    <location>
        <begin position="328"/>
        <end position="337"/>
    </location>
</feature>
<feature type="binding site" evidence="12">
    <location>
        <position position="400"/>
    </location>
    <ligand>
        <name>Zn(2+)</name>
        <dbReference type="ChEBI" id="CHEBI:29105"/>
        <label>2</label>
    </ligand>
</feature>
<dbReference type="PROSITE" id="PS01359">
    <property type="entry name" value="ZF_PHD_1"/>
    <property type="match status" value="1"/>
</dbReference>
<comment type="domain">
    <text evidence="14">The PHD-type zinc finger mediates the binding to H3K4me3.</text>
</comment>
<dbReference type="Pfam" id="PF12998">
    <property type="entry name" value="ING"/>
    <property type="match status" value="1"/>
</dbReference>
<keyword evidence="4 12" id="KW-0479">Metal-binding</keyword>
<keyword evidence="8" id="KW-0805">Transcription regulation</keyword>
<dbReference type="SMART" id="SM00249">
    <property type="entry name" value="PHD"/>
    <property type="match status" value="1"/>
</dbReference>
<dbReference type="EMBL" id="MCFL01000023">
    <property type="protein sequence ID" value="ORZ35349.1"/>
    <property type="molecule type" value="Genomic_DNA"/>
</dbReference>
<proteinExistence type="inferred from homology"/>
<dbReference type="AlphaFoldDB" id="A0A1Y2HLB2"/>
<evidence type="ECO:0000256" key="8">
    <source>
        <dbReference type="ARBA" id="ARBA00023015"/>
    </source>
</evidence>
<evidence type="ECO:0000256" key="7">
    <source>
        <dbReference type="ARBA" id="ARBA00022853"/>
    </source>
</evidence>
<dbReference type="InterPro" id="IPR019787">
    <property type="entry name" value="Znf_PHD-finger"/>
</dbReference>
<dbReference type="Proteomes" id="UP000193411">
    <property type="component" value="Unassembled WGS sequence"/>
</dbReference>
<evidence type="ECO:0000256" key="12">
    <source>
        <dbReference type="PIRSR" id="PIRSR628651-51"/>
    </source>
</evidence>
<feature type="compositionally biased region" description="Low complexity" evidence="15">
    <location>
        <begin position="297"/>
        <end position="313"/>
    </location>
</feature>
<feature type="binding site" evidence="12">
    <location>
        <position position="403"/>
    </location>
    <ligand>
        <name>Zn(2+)</name>
        <dbReference type="ChEBI" id="CHEBI:29105"/>
        <label>2</label>
    </ligand>
</feature>
<evidence type="ECO:0000256" key="14">
    <source>
        <dbReference type="RuleBase" id="RU361213"/>
    </source>
</evidence>
<evidence type="ECO:0000256" key="2">
    <source>
        <dbReference type="ARBA" id="ARBA00010210"/>
    </source>
</evidence>
<feature type="binding site" evidence="12">
    <location>
        <position position="378"/>
    </location>
    <ligand>
        <name>Zn(2+)</name>
        <dbReference type="ChEBI" id="CHEBI:29105"/>
        <label>2</label>
    </ligand>
</feature>
<evidence type="ECO:0000256" key="9">
    <source>
        <dbReference type="ARBA" id="ARBA00023163"/>
    </source>
</evidence>
<feature type="domain" description="PHD-type" evidence="16">
    <location>
        <begin position="357"/>
        <end position="406"/>
    </location>
</feature>
<dbReference type="InterPro" id="IPR001965">
    <property type="entry name" value="Znf_PHD"/>
</dbReference>
<dbReference type="STRING" id="765915.A0A1Y2HLB2"/>
<comment type="function">
    <text evidence="14">Component of an histone acetyltransferase complex.</text>
</comment>
<keyword evidence="9" id="KW-0804">Transcription</keyword>
<dbReference type="GO" id="GO:0006325">
    <property type="term" value="P:chromatin organization"/>
    <property type="evidence" value="ECO:0007669"/>
    <property type="project" value="UniProtKB-KW"/>
</dbReference>
<feature type="site" description="Histone H3K4me3 binding" evidence="11">
    <location>
        <position position="382"/>
    </location>
</feature>
<keyword evidence="3" id="KW-0341">Growth regulation</keyword>
<dbReference type="Gene3D" id="3.30.40.10">
    <property type="entry name" value="Zinc/RING finger domain, C3HC4 (zinc finger)"/>
    <property type="match status" value="1"/>
</dbReference>
<feature type="site" description="Histone H3K4me3 binding" evidence="11">
    <location>
        <position position="370"/>
    </location>
</feature>
<feature type="site" description="Histone H3K4me3 binding" evidence="11">
    <location>
        <position position="359"/>
    </location>
</feature>
<keyword evidence="18" id="KW-1185">Reference proteome</keyword>
<evidence type="ECO:0000256" key="13">
    <source>
        <dbReference type="PROSITE-ProRule" id="PRU00146"/>
    </source>
</evidence>
<comment type="caution">
    <text evidence="17">The sequence shown here is derived from an EMBL/GenBank/DDBJ whole genome shotgun (WGS) entry which is preliminary data.</text>
</comment>
<comment type="subcellular location">
    <subcellularLocation>
        <location evidence="1 14">Nucleus</location>
    </subcellularLocation>
</comment>
<name>A0A1Y2HLB2_9FUNG</name>
<reference evidence="17 18" key="1">
    <citation type="submission" date="2016-07" db="EMBL/GenBank/DDBJ databases">
        <title>Pervasive Adenine N6-methylation of Active Genes in Fungi.</title>
        <authorList>
            <consortium name="DOE Joint Genome Institute"/>
            <person name="Mondo S.J."/>
            <person name="Dannebaum R.O."/>
            <person name="Kuo R.C."/>
            <person name="Labutti K."/>
            <person name="Haridas S."/>
            <person name="Kuo A."/>
            <person name="Salamov A."/>
            <person name="Ahrendt S.R."/>
            <person name="Lipzen A."/>
            <person name="Sullivan W."/>
            <person name="Andreopoulos W.B."/>
            <person name="Clum A."/>
            <person name="Lindquist E."/>
            <person name="Daum C."/>
            <person name="Ramamoorthy G.K."/>
            <person name="Gryganskyi A."/>
            <person name="Culley D."/>
            <person name="Magnuson J.K."/>
            <person name="James T.Y."/>
            <person name="O'Malley M.A."/>
            <person name="Stajich J.E."/>
            <person name="Spatafora J.W."/>
            <person name="Visel A."/>
            <person name="Grigoriev I.V."/>
        </authorList>
    </citation>
    <scope>NUCLEOTIDE SEQUENCE [LARGE SCALE GENOMIC DNA]</scope>
    <source>
        <strain evidence="17 18">PL171</strain>
    </source>
</reference>
<feature type="binding site" evidence="12">
    <location>
        <position position="360"/>
    </location>
    <ligand>
        <name>Zn(2+)</name>
        <dbReference type="ChEBI" id="CHEBI:29105"/>
        <label>1</label>
    </ligand>
</feature>
<dbReference type="InterPro" id="IPR011011">
    <property type="entry name" value="Znf_FYVE_PHD"/>
</dbReference>
<dbReference type="PROSITE" id="PS50016">
    <property type="entry name" value="ZF_PHD_2"/>
    <property type="match status" value="1"/>
</dbReference>
<feature type="region of interest" description="Disordered" evidence="15">
    <location>
        <begin position="233"/>
        <end position="350"/>
    </location>
</feature>
<feature type="compositionally biased region" description="Low complexity" evidence="15">
    <location>
        <begin position="17"/>
        <end position="44"/>
    </location>
</feature>
<dbReference type="InterPro" id="IPR019786">
    <property type="entry name" value="Zinc_finger_PHD-type_CS"/>
</dbReference>
<feature type="binding site" evidence="12">
    <location>
        <position position="362"/>
    </location>
    <ligand>
        <name>Zn(2+)</name>
        <dbReference type="ChEBI" id="CHEBI:29105"/>
        <label>1</label>
    </ligand>
</feature>
<evidence type="ECO:0000256" key="1">
    <source>
        <dbReference type="ARBA" id="ARBA00004123"/>
    </source>
</evidence>
<protein>
    <recommendedName>
        <fullName evidence="14">Chromatin modification-related protein</fullName>
    </recommendedName>
</protein>
<accession>A0A1Y2HLB2</accession>
<evidence type="ECO:0000256" key="5">
    <source>
        <dbReference type="ARBA" id="ARBA00022771"/>
    </source>
</evidence>